<feature type="region of interest" description="Disordered" evidence="20">
    <location>
        <begin position="212"/>
        <end position="243"/>
    </location>
</feature>
<evidence type="ECO:0000313" key="24">
    <source>
        <dbReference type="RefSeq" id="XP_011501626.1"/>
    </source>
</evidence>
<comment type="function">
    <text evidence="16">Involved in autophagy. Regulates early events but also late events of autophagosome formation through direct interaction with Atg16L1. Required for the formation of the autophagosome-like double-membrane structure that surrounds the Salmonella-containing vacuole (SCV) during S.typhimurium infection and subsequent xenophagy. Involved in repair of DNA damage caused by ionizing radiation, which subsequently improves cell survival by decreasing apoptosis. Inhibits PTK2/FAK1 and PTK2B/PYK2 kinase activity, affecting their downstream signaling pathways. Plays a role as a modulator of TGF-beta-signaling by restricting substrate specificity of RNF111. Functions as a DNA-binding transcription factor. Is a potent regulator of the RB1 pathway through induction of RB1 expression. Plays a crucial role in muscular differentiation. Plays an indispensable role in fetal hematopoiesis and in the regulation of neuronal homeostasis.</text>
</comment>
<dbReference type="CTD" id="40700"/>
<evidence type="ECO:0000256" key="8">
    <source>
        <dbReference type="ARBA" id="ARBA00022927"/>
    </source>
</evidence>
<keyword evidence="23" id="KW-1185">Reference proteome</keyword>
<evidence type="ECO:0000259" key="21">
    <source>
        <dbReference type="Pfam" id="PF04108"/>
    </source>
</evidence>
<keyword evidence="12" id="KW-0804">Transcription</keyword>
<dbReference type="GO" id="GO:0034517">
    <property type="term" value="P:ribophagy"/>
    <property type="evidence" value="ECO:0007669"/>
    <property type="project" value="TreeGrafter"/>
</dbReference>
<evidence type="ECO:0000256" key="7">
    <source>
        <dbReference type="ARBA" id="ARBA00022553"/>
    </source>
</evidence>
<dbReference type="GO" id="GO:0000045">
    <property type="term" value="P:autophagosome assembly"/>
    <property type="evidence" value="ECO:0007669"/>
    <property type="project" value="InterPro"/>
</dbReference>
<keyword evidence="11 19" id="KW-0175">Coiled coil</keyword>
<dbReference type="GO" id="GO:0005829">
    <property type="term" value="C:cytosol"/>
    <property type="evidence" value="ECO:0007669"/>
    <property type="project" value="UniProtKB-SubCell"/>
</dbReference>
<dbReference type="Pfam" id="PF10377">
    <property type="entry name" value="ATG11"/>
    <property type="match status" value="1"/>
</dbReference>
<dbReference type="GO" id="GO:0034727">
    <property type="term" value="P:piecemeal microautophagy of the nucleus"/>
    <property type="evidence" value="ECO:0007669"/>
    <property type="project" value="TreeGrafter"/>
</dbReference>
<evidence type="ECO:0000256" key="15">
    <source>
        <dbReference type="ARBA" id="ARBA00023306"/>
    </source>
</evidence>
<evidence type="ECO:0000256" key="11">
    <source>
        <dbReference type="ARBA" id="ARBA00023054"/>
    </source>
</evidence>
<keyword evidence="7" id="KW-0597">Phosphoprotein</keyword>
<keyword evidence="9" id="KW-0072">Autophagy</keyword>
<feature type="compositionally biased region" description="Basic and acidic residues" evidence="20">
    <location>
        <begin position="564"/>
        <end position="595"/>
    </location>
</feature>
<dbReference type="GO" id="GO:0019901">
    <property type="term" value="F:protein kinase binding"/>
    <property type="evidence" value="ECO:0007669"/>
    <property type="project" value="UniProtKB-ARBA"/>
</dbReference>
<evidence type="ECO:0000256" key="4">
    <source>
        <dbReference type="ARBA" id="ARBA00004514"/>
    </source>
</evidence>
<organism evidence="23 24">
    <name type="scientific">Ceratosolen solmsi marchali</name>
    <dbReference type="NCBI Taxonomy" id="326594"/>
    <lineage>
        <taxon>Eukaryota</taxon>
        <taxon>Metazoa</taxon>
        <taxon>Ecdysozoa</taxon>
        <taxon>Arthropoda</taxon>
        <taxon>Hexapoda</taxon>
        <taxon>Insecta</taxon>
        <taxon>Pterygota</taxon>
        <taxon>Neoptera</taxon>
        <taxon>Endopterygota</taxon>
        <taxon>Hymenoptera</taxon>
        <taxon>Apocrita</taxon>
        <taxon>Proctotrupomorpha</taxon>
        <taxon>Chalcidoidea</taxon>
        <taxon>Agaonidae</taxon>
        <taxon>Agaoninae</taxon>
        <taxon>Ceratosolen</taxon>
    </lineage>
</organism>
<feature type="coiled-coil region" evidence="19">
    <location>
        <begin position="726"/>
        <end position="842"/>
    </location>
</feature>
<evidence type="ECO:0000256" key="13">
    <source>
        <dbReference type="ARBA" id="ARBA00023228"/>
    </source>
</evidence>
<accession>A0AAJ6YP34</accession>
<evidence type="ECO:0000256" key="6">
    <source>
        <dbReference type="ARBA" id="ARBA00022490"/>
    </source>
</evidence>
<dbReference type="RefSeq" id="XP_011501626.1">
    <property type="nucleotide sequence ID" value="XM_011503324.1"/>
</dbReference>
<evidence type="ECO:0000256" key="14">
    <source>
        <dbReference type="ARBA" id="ARBA00023242"/>
    </source>
</evidence>
<keyword evidence="6" id="KW-0963">Cytoplasm</keyword>
<dbReference type="Pfam" id="PF04108">
    <property type="entry name" value="ATG17_like"/>
    <property type="match status" value="1"/>
</dbReference>
<dbReference type="GO" id="GO:0005634">
    <property type="term" value="C:nucleus"/>
    <property type="evidence" value="ECO:0007669"/>
    <property type="project" value="UniProtKB-SubCell"/>
</dbReference>
<dbReference type="GO" id="GO:0015031">
    <property type="term" value="P:protein transport"/>
    <property type="evidence" value="ECO:0007669"/>
    <property type="project" value="UniProtKB-KW"/>
</dbReference>
<evidence type="ECO:0000256" key="12">
    <source>
        <dbReference type="ARBA" id="ARBA00023163"/>
    </source>
</evidence>
<dbReference type="GO" id="GO:0008285">
    <property type="term" value="P:negative regulation of cell population proliferation"/>
    <property type="evidence" value="ECO:0007669"/>
    <property type="project" value="UniProtKB-ARBA"/>
</dbReference>
<dbReference type="GeneID" id="105365217"/>
<keyword evidence="8" id="KW-0653">Protein transport</keyword>
<protein>
    <recommendedName>
        <fullName evidence="17">RB1-inducible coiled-coil protein 1</fullName>
    </recommendedName>
    <alternativeName>
        <fullName evidence="18">FAK family kinase-interacting protein of 200 kDa</fullName>
    </alternativeName>
</protein>
<dbReference type="GO" id="GO:0061709">
    <property type="term" value="P:reticulophagy"/>
    <property type="evidence" value="ECO:0007669"/>
    <property type="project" value="TreeGrafter"/>
</dbReference>
<evidence type="ECO:0000259" key="22">
    <source>
        <dbReference type="Pfam" id="PF10377"/>
    </source>
</evidence>
<evidence type="ECO:0000256" key="5">
    <source>
        <dbReference type="ARBA" id="ARBA00022448"/>
    </source>
</evidence>
<evidence type="ECO:0000256" key="16">
    <source>
        <dbReference type="ARBA" id="ARBA00053494"/>
    </source>
</evidence>
<evidence type="ECO:0000256" key="10">
    <source>
        <dbReference type="ARBA" id="ARBA00023015"/>
    </source>
</evidence>
<feature type="coiled-coil region" evidence="19">
    <location>
        <begin position="948"/>
        <end position="1020"/>
    </location>
</feature>
<dbReference type="GO" id="GO:1990316">
    <property type="term" value="C:Atg1/ULK1 kinase complex"/>
    <property type="evidence" value="ECO:0007669"/>
    <property type="project" value="TreeGrafter"/>
</dbReference>
<dbReference type="PANTHER" id="PTHR13222">
    <property type="entry name" value="RB1-INDUCIBLE COILED-COIL"/>
    <property type="match status" value="1"/>
</dbReference>
<evidence type="ECO:0000256" key="3">
    <source>
        <dbReference type="ARBA" id="ARBA00004371"/>
    </source>
</evidence>
<dbReference type="GO" id="GO:0031090">
    <property type="term" value="C:organelle membrane"/>
    <property type="evidence" value="ECO:0007669"/>
    <property type="project" value="UniProtKB-ARBA"/>
</dbReference>
<feature type="coiled-coil region" evidence="19">
    <location>
        <begin position="1066"/>
        <end position="1114"/>
    </location>
</feature>
<feature type="region of interest" description="Disordered" evidence="20">
    <location>
        <begin position="620"/>
        <end position="650"/>
    </location>
</feature>
<evidence type="ECO:0000256" key="17">
    <source>
        <dbReference type="ARBA" id="ARBA00069790"/>
    </source>
</evidence>
<feature type="compositionally biased region" description="Low complexity" evidence="20">
    <location>
        <begin position="620"/>
        <end position="640"/>
    </location>
</feature>
<evidence type="ECO:0000256" key="20">
    <source>
        <dbReference type="SAM" id="MobiDB-lite"/>
    </source>
</evidence>
<dbReference type="InterPro" id="IPR040040">
    <property type="entry name" value="ATG11"/>
</dbReference>
<evidence type="ECO:0000313" key="23">
    <source>
        <dbReference type="Proteomes" id="UP000695007"/>
    </source>
</evidence>
<dbReference type="CDD" id="cd17060">
    <property type="entry name" value="Ubl_RB1CC1"/>
    <property type="match status" value="1"/>
</dbReference>
<dbReference type="InterPro" id="IPR019460">
    <property type="entry name" value="Atg11_C"/>
</dbReference>
<evidence type="ECO:0000256" key="18">
    <source>
        <dbReference type="ARBA" id="ARBA00080154"/>
    </source>
</evidence>
<keyword evidence="5" id="KW-0813">Transport</keyword>
<dbReference type="PANTHER" id="PTHR13222:SF1">
    <property type="entry name" value="RB1-INDUCIBLE COILED-COIL PROTEIN 1"/>
    <property type="match status" value="1"/>
</dbReference>
<reference evidence="24" key="1">
    <citation type="submission" date="2025-08" db="UniProtKB">
        <authorList>
            <consortium name="RefSeq"/>
        </authorList>
    </citation>
    <scope>IDENTIFICATION</scope>
</reference>
<evidence type="ECO:0000256" key="2">
    <source>
        <dbReference type="ARBA" id="ARBA00004329"/>
    </source>
</evidence>
<dbReference type="GO" id="GO:0060090">
    <property type="term" value="F:molecular adaptor activity"/>
    <property type="evidence" value="ECO:0007669"/>
    <property type="project" value="TreeGrafter"/>
</dbReference>
<feature type="region of interest" description="Disordered" evidence="20">
    <location>
        <begin position="557"/>
        <end position="603"/>
    </location>
</feature>
<name>A0AAJ6YP34_9HYME</name>
<dbReference type="KEGG" id="csol:105365217"/>
<keyword evidence="13" id="KW-0458">Lysosome</keyword>
<keyword evidence="10" id="KW-0805">Transcription regulation</keyword>
<evidence type="ECO:0000256" key="9">
    <source>
        <dbReference type="ARBA" id="ARBA00023006"/>
    </source>
</evidence>
<proteinExistence type="predicted"/>
<feature type="domain" description="Autophagy-related protein 11 C-terminal" evidence="22">
    <location>
        <begin position="1191"/>
        <end position="1282"/>
    </location>
</feature>
<gene>
    <name evidence="24" type="primary">LOC105365217</name>
</gene>
<keyword evidence="15" id="KW-0131">Cell cycle</keyword>
<dbReference type="InterPro" id="IPR045326">
    <property type="entry name" value="ATG17-like_dom"/>
</dbReference>
<keyword evidence="14" id="KW-0539">Nucleus</keyword>
<dbReference type="Proteomes" id="UP000695007">
    <property type="component" value="Unplaced"/>
</dbReference>
<sequence length="1297" mass="148841">MLYVFHVDTGTTITFDIKLALQSVSDLKEAIDRECGIAVAHQVLLMSGGESLESNVRVCSYSAGTDTNPIYLFSMAAIESQVPPVPSLDYGSDVDLQSQVDASLAMPATYQTLVARAQLAQQCCGLARDQTYICERLVHDQHLQQQGWAAVVANLEDITQTFQSRAEVLQQNFAIYLSERQQHMGLLENFNLDLRNLEKIPILPALRAQAEGLMSPDEQQQQQQQQQPETGITGITDPQSAQETSDVADALSLLKWISAKDNQSSLEQVADQCSRGLEQFDERVMEALKNEVGCAIEAANKQEMKEIRGLGERLFSLQQLMIQMKKLVHDQTELAQGFHQNKTRVSNLNDDSVLPDLCTSHREQLLVMLQNHNQLRDIRRRCTKAKEELSVSIHRRLKWIMYVENKMMELDGKLVMYHESLRRLRRQLEILRQIHLAPQMYVNAIVEVVRRRAFSQAFLVWASNLACQLLGVHSEEIKRRREFQSKFEGHFLNTLFPGLEDTPPPFATQAPSIFDNGLPKLTTDDIESLKQQLPDLSLSVSTPDLNSITQFFFSKSLSDSSSDGNKDKESSSMRVDAPSKKQDNPPLISDRRDFESETDTEEFEKIRQPLMDSNLIDYQNTKQQQQQQQQPQRHYQQNRQKQLEENLGSTREEMEHLRVIITNMKGVATNSLLGLRGELKVLKEQALVDRKSAAKLLGEIGDAVKLHTSALQEHEQELNLDHEFELSDLKKLLKSRDDQLEDLKRSLIDKEQELSEQERIFIAIKQKLDDEQQTVKKLQCLYREFEERLEKAQIDKENTVKEMNKAWLLESNMRKASFQERINELEEKLATVQMEHQKAIKEETEKMQHECKTQLETIRSRFKLMAASTMERSPSDSSLEKIERVDMIELVNHETILEQMKKDMEIEKENAIHLAINQECAVLTQDLKLAKAIIKKNKVESDLHRQQKAALLEECKHYKSTIQQLNEARSVIEKLEMDKISLDHKLSSEHEKLEQHESHIRILEAERDKLRRELNEGRLKMSQSNIEIEEALKPMEEPNQDEVRVSESKKVRLEADSSLISFPGRLEILEADNKRLNSELRVFLENKECFESKVEALEKERIRLEVELAQERLKRNFVAESLSVSTMASTSDSNNDKGISTSISLATQVSPTDRLDVATSTEIKRQRAFSLTESMLGKLSKTSYEFKYLGLVTFSSCSDNDIVLIIWDQAHWNYIILQNSATLFFLNPECNNALDLKLSVDGLPTKVVTLAKVIDKDYCSAKKAGNRYRVPQGTKFYRVRVKPLTDYTRNHVSVDKN</sequence>
<dbReference type="FunFam" id="3.10.20.90:FF:000049">
    <property type="entry name" value="RB1-inducible coiled-coil protein 1 isoform X1"/>
    <property type="match status" value="1"/>
</dbReference>
<dbReference type="Gene3D" id="3.10.20.90">
    <property type="entry name" value="Phosphatidylinositol 3-kinase Catalytic Subunit, Chain A, domain 1"/>
    <property type="match status" value="1"/>
</dbReference>
<feature type="domain" description="Autophagy protein ATG17-like" evidence="21">
    <location>
        <begin position="126"/>
        <end position="492"/>
    </location>
</feature>
<dbReference type="GO" id="GO:0061723">
    <property type="term" value="P:glycophagy"/>
    <property type="evidence" value="ECO:0007669"/>
    <property type="project" value="TreeGrafter"/>
</dbReference>
<dbReference type="GO" id="GO:0034045">
    <property type="term" value="C:phagophore assembly site membrane"/>
    <property type="evidence" value="ECO:0007669"/>
    <property type="project" value="TreeGrafter"/>
</dbReference>
<dbReference type="GO" id="GO:0005764">
    <property type="term" value="C:lysosome"/>
    <property type="evidence" value="ECO:0007669"/>
    <property type="project" value="UniProtKB-SubCell"/>
</dbReference>
<dbReference type="GO" id="GO:0000422">
    <property type="term" value="P:autophagy of mitochondrion"/>
    <property type="evidence" value="ECO:0007669"/>
    <property type="project" value="TreeGrafter"/>
</dbReference>
<comment type="subcellular location">
    <subcellularLocation>
        <location evidence="4">Cytoplasm</location>
        <location evidence="4">Cytosol</location>
    </subcellularLocation>
    <subcellularLocation>
        <location evidence="3">Lysosome</location>
    </subcellularLocation>
    <subcellularLocation>
        <location evidence="1">Nucleus</location>
    </subcellularLocation>
    <subcellularLocation>
        <location evidence="2">Preautophagosomal structure</location>
    </subcellularLocation>
</comment>
<evidence type="ECO:0000256" key="1">
    <source>
        <dbReference type="ARBA" id="ARBA00004123"/>
    </source>
</evidence>
<evidence type="ECO:0000256" key="19">
    <source>
        <dbReference type="SAM" id="Coils"/>
    </source>
</evidence>